<evidence type="ECO:0000313" key="2">
    <source>
        <dbReference type="Proteomes" id="UP000765509"/>
    </source>
</evidence>
<comment type="caution">
    <text evidence="1">The sequence shown here is derived from an EMBL/GenBank/DDBJ whole genome shotgun (WGS) entry which is preliminary data.</text>
</comment>
<name>A0A9Q3II85_9BASI</name>
<gene>
    <name evidence="1" type="ORF">O181_079439</name>
</gene>
<proteinExistence type="predicted"/>
<reference evidence="1" key="1">
    <citation type="submission" date="2021-03" db="EMBL/GenBank/DDBJ databases">
        <title>Draft genome sequence of rust myrtle Austropuccinia psidii MF-1, a brazilian biotype.</title>
        <authorList>
            <person name="Quecine M.C."/>
            <person name="Pachon D.M.R."/>
            <person name="Bonatelli M.L."/>
            <person name="Correr F.H."/>
            <person name="Franceschini L.M."/>
            <person name="Leite T.F."/>
            <person name="Margarido G.R.A."/>
            <person name="Almeida C.A."/>
            <person name="Ferrarezi J.A."/>
            <person name="Labate C.A."/>
        </authorList>
    </citation>
    <scope>NUCLEOTIDE SEQUENCE</scope>
    <source>
        <strain evidence="1">MF-1</strain>
    </source>
</reference>
<organism evidence="1 2">
    <name type="scientific">Austropuccinia psidii MF-1</name>
    <dbReference type="NCBI Taxonomy" id="1389203"/>
    <lineage>
        <taxon>Eukaryota</taxon>
        <taxon>Fungi</taxon>
        <taxon>Dikarya</taxon>
        <taxon>Basidiomycota</taxon>
        <taxon>Pucciniomycotina</taxon>
        <taxon>Pucciniomycetes</taxon>
        <taxon>Pucciniales</taxon>
        <taxon>Sphaerophragmiaceae</taxon>
        <taxon>Austropuccinia</taxon>
    </lineage>
</organism>
<keyword evidence="2" id="KW-1185">Reference proteome</keyword>
<sequence>MLTCPLCTAGILESQGTSHRTGQDCSESEDQGLNTMDPIIDIRTLREIIPTLPLTLQLNGNLKLEDWDDMDQVLKLHQLLKDVLQWSMDNKRFKLASNWEELGAF</sequence>
<dbReference type="Proteomes" id="UP000765509">
    <property type="component" value="Unassembled WGS sequence"/>
</dbReference>
<dbReference type="EMBL" id="AVOT02044372">
    <property type="protein sequence ID" value="MBW0539724.1"/>
    <property type="molecule type" value="Genomic_DNA"/>
</dbReference>
<accession>A0A9Q3II85</accession>
<dbReference type="AlphaFoldDB" id="A0A9Q3II85"/>
<evidence type="ECO:0000313" key="1">
    <source>
        <dbReference type="EMBL" id="MBW0539724.1"/>
    </source>
</evidence>
<protein>
    <submittedName>
        <fullName evidence="1">Uncharacterized protein</fullName>
    </submittedName>
</protein>